<feature type="DNA-binding region" description="H-T-H motif" evidence="4">
    <location>
        <begin position="24"/>
        <end position="43"/>
    </location>
</feature>
<proteinExistence type="predicted"/>
<evidence type="ECO:0000256" key="2">
    <source>
        <dbReference type="ARBA" id="ARBA00023125"/>
    </source>
</evidence>
<dbReference type="EMBL" id="NGFO01000006">
    <property type="protein sequence ID" value="OUC79710.1"/>
    <property type="molecule type" value="Genomic_DNA"/>
</dbReference>
<dbReference type="Gene3D" id="1.10.357.10">
    <property type="entry name" value="Tetracycline Repressor, domain 2"/>
    <property type="match status" value="1"/>
</dbReference>
<reference evidence="6 7" key="1">
    <citation type="submission" date="2017-05" db="EMBL/GenBank/DDBJ databases">
        <title>Biotechnological potential of actinobacteria isolated from South African environments.</title>
        <authorList>
            <person name="Le Roes-Hill M."/>
            <person name="Prins A."/>
            <person name="Durrell K.A."/>
        </authorList>
    </citation>
    <scope>NUCLEOTIDE SEQUENCE [LARGE SCALE GENOMIC DNA]</scope>
    <source>
        <strain evidence="6">BS2</strain>
    </source>
</reference>
<evidence type="ECO:0000259" key="5">
    <source>
        <dbReference type="PROSITE" id="PS50977"/>
    </source>
</evidence>
<dbReference type="Pfam" id="PF21993">
    <property type="entry name" value="TetR_C_13_2"/>
    <property type="match status" value="1"/>
</dbReference>
<dbReference type="SUPFAM" id="SSF48498">
    <property type="entry name" value="Tetracyclin repressor-like, C-terminal domain"/>
    <property type="match status" value="1"/>
</dbReference>
<keyword evidence="2 4" id="KW-0238">DNA-binding</keyword>
<keyword evidence="1" id="KW-0805">Transcription regulation</keyword>
<dbReference type="GO" id="GO:0003677">
    <property type="term" value="F:DNA binding"/>
    <property type="evidence" value="ECO:0007669"/>
    <property type="project" value="UniProtKB-UniRule"/>
</dbReference>
<name>A0A243QDE8_9ACTN</name>
<dbReference type="RefSeq" id="WP_086534685.1">
    <property type="nucleotide sequence ID" value="NZ_NGFO01000006.1"/>
</dbReference>
<dbReference type="AlphaFoldDB" id="A0A243QDE8"/>
<dbReference type="InterPro" id="IPR009057">
    <property type="entry name" value="Homeodomain-like_sf"/>
</dbReference>
<evidence type="ECO:0000256" key="3">
    <source>
        <dbReference type="ARBA" id="ARBA00023163"/>
    </source>
</evidence>
<keyword evidence="7" id="KW-1185">Reference proteome</keyword>
<dbReference type="PANTHER" id="PTHR47506">
    <property type="entry name" value="TRANSCRIPTIONAL REGULATORY PROTEIN"/>
    <property type="match status" value="1"/>
</dbReference>
<evidence type="ECO:0000313" key="6">
    <source>
        <dbReference type="EMBL" id="OUC79710.1"/>
    </source>
</evidence>
<dbReference type="InterPro" id="IPR001647">
    <property type="entry name" value="HTH_TetR"/>
</dbReference>
<dbReference type="PROSITE" id="PS50977">
    <property type="entry name" value="HTH_TETR_2"/>
    <property type="match status" value="1"/>
</dbReference>
<evidence type="ECO:0000313" key="7">
    <source>
        <dbReference type="Proteomes" id="UP000194632"/>
    </source>
</evidence>
<gene>
    <name evidence="6" type="ORF">CA982_07490</name>
</gene>
<dbReference type="STRING" id="417102.CA982_07490"/>
<dbReference type="SUPFAM" id="SSF46689">
    <property type="entry name" value="Homeodomain-like"/>
    <property type="match status" value="1"/>
</dbReference>
<dbReference type="Pfam" id="PF00440">
    <property type="entry name" value="TetR_N"/>
    <property type="match status" value="1"/>
</dbReference>
<evidence type="ECO:0000256" key="1">
    <source>
        <dbReference type="ARBA" id="ARBA00023015"/>
    </source>
</evidence>
<dbReference type="OrthoDB" id="4567939at2"/>
<accession>A0A243QDE8</accession>
<dbReference type="PANTHER" id="PTHR47506:SF3">
    <property type="entry name" value="HTH-TYPE TRANSCRIPTIONAL REGULATOR LMRA"/>
    <property type="match status" value="1"/>
</dbReference>
<keyword evidence="3" id="KW-0804">Transcription</keyword>
<dbReference type="InterPro" id="IPR036271">
    <property type="entry name" value="Tet_transcr_reg_TetR-rel_C_sf"/>
</dbReference>
<sequence length="191" mass="19879">MAARDQLIEATADLMRRHGVAGTAISDILESSGVARRSIYLNFPGGKAELVAATTRSVGDTITALLTDIVAEPDPIMAFAEMWSAALSATDFEGGCPVVAAALGRLSAPEAAAAATEVFDEWRGLIERRLLDDGVAPDVTASLAATIVAAIEGAVVLAEAAQTTTPLIQVATHLNELVALHRPESDDTWSE</sequence>
<comment type="caution">
    <text evidence="6">The sequence shown here is derived from an EMBL/GenBank/DDBJ whole genome shotgun (WGS) entry which is preliminary data.</text>
</comment>
<feature type="domain" description="HTH tetR-type" evidence="5">
    <location>
        <begin position="1"/>
        <end position="61"/>
    </location>
</feature>
<protein>
    <submittedName>
        <fullName evidence="6">TetR family transcriptional regulator</fullName>
    </submittedName>
</protein>
<dbReference type="InterPro" id="IPR054156">
    <property type="entry name" value="YxaF_TetR_C"/>
</dbReference>
<evidence type="ECO:0000256" key="4">
    <source>
        <dbReference type="PROSITE-ProRule" id="PRU00335"/>
    </source>
</evidence>
<dbReference type="Proteomes" id="UP000194632">
    <property type="component" value="Unassembled WGS sequence"/>
</dbReference>
<organism evidence="6 7">
    <name type="scientific">Gordonia lacunae</name>
    <dbReference type="NCBI Taxonomy" id="417102"/>
    <lineage>
        <taxon>Bacteria</taxon>
        <taxon>Bacillati</taxon>
        <taxon>Actinomycetota</taxon>
        <taxon>Actinomycetes</taxon>
        <taxon>Mycobacteriales</taxon>
        <taxon>Gordoniaceae</taxon>
        <taxon>Gordonia</taxon>
    </lineage>
</organism>